<evidence type="ECO:0000256" key="3">
    <source>
        <dbReference type="SAM" id="MobiDB-lite"/>
    </source>
</evidence>
<dbReference type="InterPro" id="IPR058792">
    <property type="entry name" value="Beta-barrel_RND_2"/>
</dbReference>
<dbReference type="Pfam" id="PF25975">
    <property type="entry name" value="CzcB_C"/>
    <property type="match status" value="1"/>
</dbReference>
<proteinExistence type="inferred from homology"/>
<keyword evidence="8" id="KW-1185">Reference proteome</keyword>
<dbReference type="Proteomes" id="UP000010472">
    <property type="component" value="Chromosome"/>
</dbReference>
<feature type="compositionally biased region" description="Gly residues" evidence="3">
    <location>
        <begin position="394"/>
        <end position="405"/>
    </location>
</feature>
<feature type="domain" description="CzcB-like C-terminal circularly permuted SH3-like" evidence="6">
    <location>
        <begin position="429"/>
        <end position="479"/>
    </location>
</feature>
<sequence>MLVKTNSQPEVAKTQTSQRLVDYPLLPQIRSVQVIGMLVLLSGLPLLTSCGIMPNEQAEAQSRRPGAERGKGPTAVDVAIARTGSLRKDTEYTGTTVPWQEVSVRSQVEGKLLRLNVGLGSYVSRGQLVAQLDDTILLTNVTQAEAELASRVSEVARARSQVNSARTQIEQARLEQQQAQNDALRYQKLLSAGAIPKQQAEIAQTAAGTAAQALRSTIQQVSTEQQAVAAAESRVLAQRAAVAQARERLSYALLSSPITGVVLQQLIQTGNLVQPGTEILKLGDFSRVKVVVQISELELSKIRVGQYVQVRLDAFPKEELQGQIALISPAADPVSRLVPVEITIPNSNGRIGSGLFARVMFSQPTGEKLVVPQSALEVNRQRGGGAGRQRAGAQGAGGQGAGGAGSREQGAGAQGAGAQGAGATRGAETEGEGTVFVVTGSGQEGKVAARPVKIGDRANNQVEIISGLKPGERFVSRSSKPIKNGEEVRISIISEGIKPAGNRNAQP</sequence>
<evidence type="ECO:0000259" key="5">
    <source>
        <dbReference type="Pfam" id="PF25954"/>
    </source>
</evidence>
<dbReference type="GO" id="GO:1990281">
    <property type="term" value="C:efflux pump complex"/>
    <property type="evidence" value="ECO:0007669"/>
    <property type="project" value="TreeGrafter"/>
</dbReference>
<evidence type="ECO:0000256" key="1">
    <source>
        <dbReference type="ARBA" id="ARBA00009477"/>
    </source>
</evidence>
<dbReference type="Gene3D" id="2.40.30.170">
    <property type="match status" value="1"/>
</dbReference>
<dbReference type="KEGG" id="cep:Cri9333_4582"/>
<organism evidence="7 8">
    <name type="scientific">Crinalium epipsammum PCC 9333</name>
    <dbReference type="NCBI Taxonomy" id="1173022"/>
    <lineage>
        <taxon>Bacteria</taxon>
        <taxon>Bacillati</taxon>
        <taxon>Cyanobacteriota</taxon>
        <taxon>Cyanophyceae</taxon>
        <taxon>Gomontiellales</taxon>
        <taxon>Gomontiellaceae</taxon>
        <taxon>Crinalium</taxon>
    </lineage>
</organism>
<dbReference type="eggNOG" id="COG0845">
    <property type="taxonomic scope" value="Bacteria"/>
</dbReference>
<gene>
    <name evidence="7" type="ORF">Cri9333_4582</name>
</gene>
<feature type="domain" description="Multidrug resistance protein MdtA-like barrel-sandwich hybrid" evidence="4">
    <location>
        <begin position="101"/>
        <end position="277"/>
    </location>
</feature>
<evidence type="ECO:0000259" key="4">
    <source>
        <dbReference type="Pfam" id="PF25917"/>
    </source>
</evidence>
<dbReference type="Pfam" id="PF25917">
    <property type="entry name" value="BSH_RND"/>
    <property type="match status" value="1"/>
</dbReference>
<dbReference type="AlphaFoldDB" id="K9W6H2"/>
<reference evidence="7 8" key="1">
    <citation type="submission" date="2012-06" db="EMBL/GenBank/DDBJ databases">
        <title>Finished chromosome of genome of Crinalium epipsammum PCC 9333.</title>
        <authorList>
            <consortium name="US DOE Joint Genome Institute"/>
            <person name="Gugger M."/>
            <person name="Coursin T."/>
            <person name="Rippka R."/>
            <person name="Tandeau De Marsac N."/>
            <person name="Huntemann M."/>
            <person name="Wei C.-L."/>
            <person name="Han J."/>
            <person name="Detter J.C."/>
            <person name="Han C."/>
            <person name="Tapia R."/>
            <person name="Davenport K."/>
            <person name="Daligault H."/>
            <person name="Erkkila T."/>
            <person name="Gu W."/>
            <person name="Munk A.C.C."/>
            <person name="Teshima H."/>
            <person name="Xu Y."/>
            <person name="Chain P."/>
            <person name="Chen A."/>
            <person name="Krypides N."/>
            <person name="Mavromatis K."/>
            <person name="Markowitz V."/>
            <person name="Szeto E."/>
            <person name="Ivanova N."/>
            <person name="Mikhailova N."/>
            <person name="Ovchinnikova G."/>
            <person name="Pagani I."/>
            <person name="Pati A."/>
            <person name="Goodwin L."/>
            <person name="Peters L."/>
            <person name="Pitluck S."/>
            <person name="Woyke T."/>
            <person name="Kerfeld C."/>
        </authorList>
    </citation>
    <scope>NUCLEOTIDE SEQUENCE [LARGE SCALE GENOMIC DNA]</scope>
    <source>
        <strain evidence="7 8">PCC 9333</strain>
    </source>
</reference>
<comment type="similarity">
    <text evidence="1">Belongs to the membrane fusion protein (MFP) (TC 8.A.1) family.</text>
</comment>
<feature type="region of interest" description="Disordered" evidence="3">
    <location>
        <begin position="380"/>
        <end position="430"/>
    </location>
</feature>
<evidence type="ECO:0000313" key="8">
    <source>
        <dbReference type="Proteomes" id="UP000010472"/>
    </source>
</evidence>
<dbReference type="HOGENOM" id="CLU_018816_1_2_3"/>
<feature type="domain" description="CusB-like beta-barrel" evidence="5">
    <location>
        <begin position="290"/>
        <end position="364"/>
    </location>
</feature>
<dbReference type="PANTHER" id="PTHR30469">
    <property type="entry name" value="MULTIDRUG RESISTANCE PROTEIN MDTA"/>
    <property type="match status" value="1"/>
</dbReference>
<dbReference type="GO" id="GO:0015562">
    <property type="term" value="F:efflux transmembrane transporter activity"/>
    <property type="evidence" value="ECO:0007669"/>
    <property type="project" value="TreeGrafter"/>
</dbReference>
<feature type="coiled-coil region" evidence="2">
    <location>
        <begin position="155"/>
        <end position="189"/>
    </location>
</feature>
<dbReference type="InterPro" id="IPR058625">
    <property type="entry name" value="MdtA-like_BSH"/>
</dbReference>
<dbReference type="InterPro" id="IPR006143">
    <property type="entry name" value="RND_pump_MFP"/>
</dbReference>
<dbReference type="FunFam" id="2.40.30.170:FF:000010">
    <property type="entry name" value="Efflux RND transporter periplasmic adaptor subunit"/>
    <property type="match status" value="1"/>
</dbReference>
<accession>K9W6H2</accession>
<dbReference type="RefSeq" id="WP_015205453.1">
    <property type="nucleotide sequence ID" value="NC_019753.1"/>
</dbReference>
<dbReference type="PANTHER" id="PTHR30469:SF15">
    <property type="entry name" value="HLYD FAMILY OF SECRETION PROTEINS"/>
    <property type="match status" value="1"/>
</dbReference>
<dbReference type="InterPro" id="IPR058649">
    <property type="entry name" value="CzcB_C"/>
</dbReference>
<evidence type="ECO:0000259" key="6">
    <source>
        <dbReference type="Pfam" id="PF25975"/>
    </source>
</evidence>
<dbReference type="Gene3D" id="1.10.287.470">
    <property type="entry name" value="Helix hairpin bin"/>
    <property type="match status" value="1"/>
</dbReference>
<name>K9W6H2_9CYAN</name>
<dbReference type="Pfam" id="PF25954">
    <property type="entry name" value="Beta-barrel_RND_2"/>
    <property type="match status" value="1"/>
</dbReference>
<dbReference type="PATRIC" id="fig|1173022.3.peg.4948"/>
<dbReference type="STRING" id="1173022.Cri9333_4582"/>
<dbReference type="SUPFAM" id="SSF111369">
    <property type="entry name" value="HlyD-like secretion proteins"/>
    <property type="match status" value="2"/>
</dbReference>
<evidence type="ECO:0000256" key="2">
    <source>
        <dbReference type="SAM" id="Coils"/>
    </source>
</evidence>
<dbReference type="Gene3D" id="2.40.50.100">
    <property type="match status" value="1"/>
</dbReference>
<dbReference type="EMBL" id="CP003620">
    <property type="protein sequence ID" value="AFZ15362.1"/>
    <property type="molecule type" value="Genomic_DNA"/>
</dbReference>
<protein>
    <submittedName>
        <fullName evidence="7">Efflux transporter, RND family, MFP subunit</fullName>
    </submittedName>
</protein>
<dbReference type="NCBIfam" id="TIGR01730">
    <property type="entry name" value="RND_mfp"/>
    <property type="match status" value="1"/>
</dbReference>
<dbReference type="Gene3D" id="2.40.420.20">
    <property type="match status" value="1"/>
</dbReference>
<keyword evidence="2" id="KW-0175">Coiled coil</keyword>
<evidence type="ECO:0000313" key="7">
    <source>
        <dbReference type="EMBL" id="AFZ15362.1"/>
    </source>
</evidence>